<dbReference type="EMBL" id="MGJV01000009">
    <property type="protein sequence ID" value="OGN15470.1"/>
    <property type="molecule type" value="Genomic_DNA"/>
</dbReference>
<comment type="caution">
    <text evidence="3">The sequence shown here is derived from an EMBL/GenBank/DDBJ whole genome shotgun (WGS) entry which is preliminary data.</text>
</comment>
<dbReference type="Proteomes" id="UP000176581">
    <property type="component" value="Unassembled WGS sequence"/>
</dbReference>
<organism evidence="3 4">
    <name type="scientific">Candidatus Yanofskybacteria bacterium RIFCSPHIGHO2_02_FULL_43_22</name>
    <dbReference type="NCBI Taxonomy" id="1802681"/>
    <lineage>
        <taxon>Bacteria</taxon>
        <taxon>Candidatus Yanofskyibacteriota</taxon>
    </lineage>
</organism>
<dbReference type="AlphaFoldDB" id="A0A1F8FRY1"/>
<dbReference type="CDD" id="cd03808">
    <property type="entry name" value="GT4_CapM-like"/>
    <property type="match status" value="1"/>
</dbReference>
<reference evidence="3 4" key="1">
    <citation type="journal article" date="2016" name="Nat. Commun.">
        <title>Thousands of microbial genomes shed light on interconnected biogeochemical processes in an aquifer system.</title>
        <authorList>
            <person name="Anantharaman K."/>
            <person name="Brown C.T."/>
            <person name="Hug L.A."/>
            <person name="Sharon I."/>
            <person name="Castelle C.J."/>
            <person name="Probst A.J."/>
            <person name="Thomas B.C."/>
            <person name="Singh A."/>
            <person name="Wilkins M.J."/>
            <person name="Karaoz U."/>
            <person name="Brodie E.L."/>
            <person name="Williams K.H."/>
            <person name="Hubbard S.S."/>
            <person name="Banfield J.F."/>
        </authorList>
    </citation>
    <scope>NUCLEOTIDE SEQUENCE [LARGE SCALE GENOMIC DNA]</scope>
</reference>
<dbReference type="Gene3D" id="3.40.50.2000">
    <property type="entry name" value="Glycogen Phosphorylase B"/>
    <property type="match status" value="2"/>
</dbReference>
<name>A0A1F8FRY1_9BACT</name>
<gene>
    <name evidence="3" type="ORF">A3J47_02765</name>
</gene>
<dbReference type="Pfam" id="PF00534">
    <property type="entry name" value="Glycos_transf_1"/>
    <property type="match status" value="1"/>
</dbReference>
<evidence type="ECO:0000313" key="4">
    <source>
        <dbReference type="Proteomes" id="UP000176581"/>
    </source>
</evidence>
<evidence type="ECO:0000259" key="2">
    <source>
        <dbReference type="Pfam" id="PF13439"/>
    </source>
</evidence>
<proteinExistence type="predicted"/>
<dbReference type="InterPro" id="IPR001296">
    <property type="entry name" value="Glyco_trans_1"/>
</dbReference>
<sequence>MIFSAFYGIIVAQMAIEINTSSAVEKSPKKRILLVITQSEFGGAQRFLYDLIKNLDPEKYDILLAVGKDGTVNSFETKGLKTYKLNFLRRNINPFYDIRASWELKKLIKDFDPQILFLNSSKAGFIGSFVSKYLIQNTKYKILYRIGGWSFNDPRSKPERWFWKILERTSAKWKDIIIVNNKHDFDQAIKFKIKPREKIVLVYNGLDVYKTNLLSREEAQLKLQDAAPSMDRPYPYIVGTIANFYPSKGLEYLVETAEHFKNNDNIVFVIIGDGPERFKIENLIEQRGLHKKVFLLGQIPDAYKLLGAFDIFVLPSVKEGFPWTVIEAMAAKLPVVATKVGAIPEIIEDGKNGFVVGPGHPEQIAAKIQDLLTNKHLRQELGIQAHQTVLFKFSLEKMVREIEILL</sequence>
<dbReference type="SUPFAM" id="SSF53756">
    <property type="entry name" value="UDP-Glycosyltransferase/glycogen phosphorylase"/>
    <property type="match status" value="1"/>
</dbReference>
<dbReference type="GO" id="GO:0016757">
    <property type="term" value="F:glycosyltransferase activity"/>
    <property type="evidence" value="ECO:0007669"/>
    <property type="project" value="InterPro"/>
</dbReference>
<evidence type="ECO:0000313" key="3">
    <source>
        <dbReference type="EMBL" id="OGN15470.1"/>
    </source>
</evidence>
<dbReference type="PANTHER" id="PTHR12526:SF630">
    <property type="entry name" value="GLYCOSYLTRANSFERASE"/>
    <property type="match status" value="1"/>
</dbReference>
<dbReference type="PANTHER" id="PTHR12526">
    <property type="entry name" value="GLYCOSYLTRANSFERASE"/>
    <property type="match status" value="1"/>
</dbReference>
<feature type="domain" description="Glycosyltransferase subfamily 4-like N-terminal" evidence="2">
    <location>
        <begin position="41"/>
        <end position="208"/>
    </location>
</feature>
<dbReference type="Pfam" id="PF13439">
    <property type="entry name" value="Glyco_transf_4"/>
    <property type="match status" value="1"/>
</dbReference>
<protein>
    <recommendedName>
        <fullName evidence="5">Glycosyl transferase family 1 domain-containing protein</fullName>
    </recommendedName>
</protein>
<evidence type="ECO:0008006" key="5">
    <source>
        <dbReference type="Google" id="ProtNLM"/>
    </source>
</evidence>
<evidence type="ECO:0000259" key="1">
    <source>
        <dbReference type="Pfam" id="PF00534"/>
    </source>
</evidence>
<feature type="domain" description="Glycosyl transferase family 1" evidence="1">
    <location>
        <begin position="235"/>
        <end position="386"/>
    </location>
</feature>
<dbReference type="InterPro" id="IPR028098">
    <property type="entry name" value="Glyco_trans_4-like_N"/>
</dbReference>
<accession>A0A1F8FRY1</accession>